<organism evidence="3 4">
    <name type="scientific">Pseudonocardia kongjuensis</name>
    <dbReference type="NCBI Taxonomy" id="102227"/>
    <lineage>
        <taxon>Bacteria</taxon>
        <taxon>Bacillati</taxon>
        <taxon>Actinomycetota</taxon>
        <taxon>Actinomycetes</taxon>
        <taxon>Pseudonocardiales</taxon>
        <taxon>Pseudonocardiaceae</taxon>
        <taxon>Pseudonocardia</taxon>
    </lineage>
</organism>
<proteinExistence type="predicted"/>
<evidence type="ECO:0000313" key="4">
    <source>
        <dbReference type="Proteomes" id="UP001501414"/>
    </source>
</evidence>
<dbReference type="Proteomes" id="UP001501414">
    <property type="component" value="Unassembled WGS sequence"/>
</dbReference>
<sequence length="386" mass="41951">MVIVSRNSHHSRTATARALTTATALTAPLLALAGLGLHVRRNMGASRAQLRRVTGRSPNAVDGIFANTEPGLPRAKASLRMLLNMMRSRTTEGVPPGPVPLSPLEQVAEPAGLAVTWLGHACVLLEIDGARVLVDPVWSEYATPVPRLGPRRMHPPVAPLSALGELDLVLLTHDHYDHLDRPTVLRLARDTRAVFVGPLGVGAHLRAWGIPGHRVVERDWDDVVQVRGLTLTCLETRHFSGRGIRRNTTLWAAWKVAGPEHSVYLGGDTGPSRVHARTGAGHGPFDLTVLPIGAYADLWPDVHADPEQAVAAHRDLRGRVLLPIHWATFNLGFHPWDEPAERARKAAAAQDVLLALPQPGRRIDLSGPAGTLRDTVPTEPWWPTPR</sequence>
<feature type="domain" description="Metallo-beta-lactamase" evidence="2">
    <location>
        <begin position="131"/>
        <end position="326"/>
    </location>
</feature>
<dbReference type="SUPFAM" id="SSF56281">
    <property type="entry name" value="Metallo-hydrolase/oxidoreductase"/>
    <property type="match status" value="1"/>
</dbReference>
<dbReference type="PANTHER" id="PTHR15032">
    <property type="entry name" value="N-ACYL-PHOSPHATIDYLETHANOLAMINE-HYDROLYZING PHOSPHOLIPASE D"/>
    <property type="match status" value="1"/>
</dbReference>
<evidence type="ECO:0000256" key="1">
    <source>
        <dbReference type="SAM" id="MobiDB-lite"/>
    </source>
</evidence>
<name>A0ABN1Y2R0_9PSEU</name>
<evidence type="ECO:0000259" key="2">
    <source>
        <dbReference type="Pfam" id="PF12706"/>
    </source>
</evidence>
<evidence type="ECO:0000313" key="3">
    <source>
        <dbReference type="EMBL" id="GAA1396210.1"/>
    </source>
</evidence>
<keyword evidence="4" id="KW-1185">Reference proteome</keyword>
<dbReference type="PANTHER" id="PTHR15032:SF4">
    <property type="entry name" value="N-ACYL-PHOSPHATIDYLETHANOLAMINE-HYDROLYZING PHOSPHOLIPASE D"/>
    <property type="match status" value="1"/>
</dbReference>
<comment type="caution">
    <text evidence="3">The sequence shown here is derived from an EMBL/GenBank/DDBJ whole genome shotgun (WGS) entry which is preliminary data.</text>
</comment>
<protein>
    <submittedName>
        <fullName evidence="3">MBL fold metallo-hydrolase</fullName>
    </submittedName>
</protein>
<dbReference type="EMBL" id="BAAAJK010000033">
    <property type="protein sequence ID" value="GAA1396210.1"/>
    <property type="molecule type" value="Genomic_DNA"/>
</dbReference>
<feature type="region of interest" description="Disordered" evidence="1">
    <location>
        <begin position="364"/>
        <end position="386"/>
    </location>
</feature>
<reference evidence="3 4" key="1">
    <citation type="journal article" date="2019" name="Int. J. Syst. Evol. Microbiol.">
        <title>The Global Catalogue of Microorganisms (GCM) 10K type strain sequencing project: providing services to taxonomists for standard genome sequencing and annotation.</title>
        <authorList>
            <consortium name="The Broad Institute Genomics Platform"/>
            <consortium name="The Broad Institute Genome Sequencing Center for Infectious Disease"/>
            <person name="Wu L."/>
            <person name="Ma J."/>
        </authorList>
    </citation>
    <scope>NUCLEOTIDE SEQUENCE [LARGE SCALE GENOMIC DNA]</scope>
    <source>
        <strain evidence="3 4">JCM 11896</strain>
    </source>
</reference>
<accession>A0ABN1Y2R0</accession>
<dbReference type="InterPro" id="IPR036866">
    <property type="entry name" value="RibonucZ/Hydroxyglut_hydro"/>
</dbReference>
<gene>
    <name evidence="3" type="ORF">GCM10009613_47110</name>
</gene>
<dbReference type="InterPro" id="IPR001279">
    <property type="entry name" value="Metallo-B-lactamas"/>
</dbReference>
<dbReference type="Gene3D" id="3.60.15.10">
    <property type="entry name" value="Ribonuclease Z/Hydroxyacylglutathione hydrolase-like"/>
    <property type="match status" value="1"/>
</dbReference>
<dbReference type="Pfam" id="PF12706">
    <property type="entry name" value="Lactamase_B_2"/>
    <property type="match status" value="1"/>
</dbReference>